<evidence type="ECO:0000313" key="3">
    <source>
        <dbReference type="Proteomes" id="UP000326936"/>
    </source>
</evidence>
<geneLocation type="plasmid" evidence="3">
    <name>pthaf100_a</name>
</geneLocation>
<feature type="signal peptide" evidence="1">
    <location>
        <begin position="1"/>
        <end position="30"/>
    </location>
</feature>
<dbReference type="Gene3D" id="3.80.10.10">
    <property type="entry name" value="Ribonuclease Inhibitor"/>
    <property type="match status" value="2"/>
</dbReference>
<keyword evidence="2" id="KW-0614">Plasmid</keyword>
<gene>
    <name evidence="2" type="ORF">FIV01_14800</name>
</gene>
<accession>A0A5P9CNU7</accession>
<evidence type="ECO:0000313" key="2">
    <source>
        <dbReference type="EMBL" id="QFT27653.1"/>
    </source>
</evidence>
<keyword evidence="3" id="KW-1185">Reference proteome</keyword>
<dbReference type="Proteomes" id="UP000326936">
    <property type="component" value="Plasmid pTHAF100_a"/>
</dbReference>
<dbReference type="PANTHER" id="PTHR32134">
    <property type="entry name" value="FNIP REPEAT-CONTAINING PROTEIN"/>
    <property type="match status" value="1"/>
</dbReference>
<dbReference type="SUPFAM" id="SSF52058">
    <property type="entry name" value="L domain-like"/>
    <property type="match status" value="1"/>
</dbReference>
<dbReference type="AlphaFoldDB" id="A0A5P9CNU7"/>
<organism evidence="2 3">
    <name type="scientific">Vibrio aquimaris</name>
    <dbReference type="NCBI Taxonomy" id="2587862"/>
    <lineage>
        <taxon>Bacteria</taxon>
        <taxon>Pseudomonadati</taxon>
        <taxon>Pseudomonadota</taxon>
        <taxon>Gammaproteobacteria</taxon>
        <taxon>Vibrionales</taxon>
        <taxon>Vibrionaceae</taxon>
        <taxon>Vibrio</taxon>
    </lineage>
</organism>
<reference evidence="2 3" key="1">
    <citation type="submission" date="2019-10" db="EMBL/GenBank/DDBJ databases">
        <title>Complete genome sequence of Vibrio sp. strain THAF100, isolated from non-filtered water from the water column of tank 6 of a marine aquarium containing stony-coral fragments. Water maintained at 26 degree C.</title>
        <authorList>
            <person name="Ruckert C."/>
            <person name="Franco A."/>
            <person name="Kalinowski J."/>
            <person name="Glaeser S."/>
        </authorList>
    </citation>
    <scope>NUCLEOTIDE SEQUENCE [LARGE SCALE GENOMIC DNA]</scope>
    <source>
        <strain evidence="2 3">THAF100</strain>
        <plasmid evidence="3">pthaf100_a</plasmid>
    </source>
</reference>
<dbReference type="PROSITE" id="PS51257">
    <property type="entry name" value="PROKAR_LIPOPROTEIN"/>
    <property type="match status" value="1"/>
</dbReference>
<feature type="chain" id="PRO_5025006586" evidence="1">
    <location>
        <begin position="31"/>
        <end position="439"/>
    </location>
</feature>
<dbReference type="RefSeq" id="WP_172971853.1">
    <property type="nucleotide sequence ID" value="NZ_CBCSDK010000012.1"/>
</dbReference>
<dbReference type="InterPro" id="IPR032675">
    <property type="entry name" value="LRR_dom_sf"/>
</dbReference>
<protein>
    <submittedName>
        <fullName evidence="2">FNIP Repeat protein</fullName>
    </submittedName>
</protein>
<dbReference type="InterPro" id="IPR051251">
    <property type="entry name" value="STK_FNIP-Repeat"/>
</dbReference>
<proteinExistence type="predicted"/>
<name>A0A5P9CNU7_9VIBR</name>
<dbReference type="PANTHER" id="PTHR32134:SF92">
    <property type="entry name" value="FNIP REPEAT-CONTAINING PROTEIN"/>
    <property type="match status" value="1"/>
</dbReference>
<evidence type="ECO:0000256" key="1">
    <source>
        <dbReference type="SAM" id="SignalP"/>
    </source>
</evidence>
<dbReference type="EMBL" id="CP045351">
    <property type="protein sequence ID" value="QFT27653.1"/>
    <property type="molecule type" value="Genomic_DNA"/>
</dbReference>
<sequence>MNIPTKGFPLKLLCLASLPLILIGCGGSSGGPVPPDTVKSESLEVIDARQVTLNHVSAGGSTYTVLDWGDGTTEEIHDSGQHSHTYEGEYTGEISLESHCYAPCKTTVDISGNVTLDTSGLANISPTTLSVDGVTAFTGSLSSLPKSITKLAITAESLEGDLADLPPNLKSLILRNDGNEKILGSIASLPKSIEFLNLYSTEQFTGDFADLPSSIKSVHLSRNTLGGKLSELNRSLESVYIYNVYPGDQGDNLNDLPPNLTSLGLSNLTVGGSLSDLPRTLTYLSIREGNAVYGTISELPASLTTLTLGNGFNLTGMYSELPGKLTSLSFGQDVRISGSMGDLPSTLTSFSWDDATQPDQLVTKLPNGLGQILLDSKTETFASDYVDSILSVLDANGLSSSNSQSSLNVRLMGDTMEAATNTGAIDSLTSKGWTVNVKS</sequence>
<keyword evidence="1" id="KW-0732">Signal</keyword>
<dbReference type="KEGG" id="vaq:FIV01_14800"/>